<sequence>MLCRHRPPPATPTAGHHVHTAAATCDPPVNCMSSFPPTALFPVTMQTLSTAIEWCKEVKGNMYDIVVEGFQLLSKWTALIWKQCAWKFSRPFEDGVPNMSHEMTTSSPDYEKVVQYNYSSEERKALVELVSYIKSVGSMMQRCDTLAANAVWDTIHVEVQDFVQNTLATMLRTTFRKKDLSRVLSNMRTLSVDWMANTSKPESEHVKFADDTIFLSCGMERKMENYVP</sequence>
<evidence type="ECO:0000313" key="2">
    <source>
        <dbReference type="Proteomes" id="UP000428333"/>
    </source>
</evidence>
<keyword evidence="2" id="KW-1185">Reference proteome</keyword>
<dbReference type="AlphaFoldDB" id="A0A6A4KVC9"/>
<accession>A0A6A4KVC9</accession>
<dbReference type="GO" id="GO:0030833">
    <property type="term" value="P:regulation of actin filament polymerization"/>
    <property type="evidence" value="ECO:0007669"/>
    <property type="project" value="InterPro"/>
</dbReference>
<comment type="caution">
    <text evidence="1">The sequence shown here is derived from an EMBL/GenBank/DDBJ whole genome shotgun (WGS) entry which is preliminary data.</text>
</comment>
<protein>
    <submittedName>
        <fullName evidence="1">Uncharacterized protein</fullName>
    </submittedName>
</protein>
<feature type="non-terminal residue" evidence="1">
    <location>
        <position position="1"/>
    </location>
</feature>
<dbReference type="Pfam" id="PF05994">
    <property type="entry name" value="FragX_IP"/>
    <property type="match status" value="1"/>
</dbReference>
<evidence type="ECO:0000313" key="1">
    <source>
        <dbReference type="EMBL" id="KAE9448044.1"/>
    </source>
</evidence>
<gene>
    <name evidence="1" type="ORF">C3L33_20058</name>
</gene>
<name>A0A6A4KVC9_9ERIC</name>
<dbReference type="EMBL" id="QEFC01003461">
    <property type="protein sequence ID" value="KAE9448044.1"/>
    <property type="molecule type" value="Genomic_DNA"/>
</dbReference>
<dbReference type="GO" id="GO:0031267">
    <property type="term" value="F:small GTPase binding"/>
    <property type="evidence" value="ECO:0007669"/>
    <property type="project" value="InterPro"/>
</dbReference>
<dbReference type="InterPro" id="IPR008081">
    <property type="entry name" value="Cytoplasmic_FMR1-int"/>
</dbReference>
<reference evidence="1 2" key="1">
    <citation type="journal article" date="2019" name="Genome Biol. Evol.">
        <title>The Rhododendron genome and chromosomal organization provide insight into shared whole-genome duplications across the heath family (Ericaceae).</title>
        <authorList>
            <person name="Soza V.L."/>
            <person name="Lindsley D."/>
            <person name="Waalkes A."/>
            <person name="Ramage E."/>
            <person name="Patwardhan R.P."/>
            <person name="Burton J.N."/>
            <person name="Adey A."/>
            <person name="Kumar A."/>
            <person name="Qiu R."/>
            <person name="Shendure J."/>
            <person name="Hall B."/>
        </authorList>
    </citation>
    <scope>NUCLEOTIDE SEQUENCE [LARGE SCALE GENOMIC DNA]</scope>
    <source>
        <strain evidence="1">RSF 1966-606</strain>
    </source>
</reference>
<dbReference type="OrthoDB" id="10265867at2759"/>
<dbReference type="PANTHER" id="PTHR12195">
    <property type="entry name" value="CYTOPLASMIC FMR1-INTERACTING PROTEIN-RELATED"/>
    <property type="match status" value="1"/>
</dbReference>
<proteinExistence type="predicted"/>
<organism evidence="1 2">
    <name type="scientific">Rhododendron williamsianum</name>
    <dbReference type="NCBI Taxonomy" id="262921"/>
    <lineage>
        <taxon>Eukaryota</taxon>
        <taxon>Viridiplantae</taxon>
        <taxon>Streptophyta</taxon>
        <taxon>Embryophyta</taxon>
        <taxon>Tracheophyta</taxon>
        <taxon>Spermatophyta</taxon>
        <taxon>Magnoliopsida</taxon>
        <taxon>eudicotyledons</taxon>
        <taxon>Gunneridae</taxon>
        <taxon>Pentapetalae</taxon>
        <taxon>asterids</taxon>
        <taxon>Ericales</taxon>
        <taxon>Ericaceae</taxon>
        <taxon>Ericoideae</taxon>
        <taxon>Rhodoreae</taxon>
        <taxon>Rhododendron</taxon>
    </lineage>
</organism>
<dbReference type="Proteomes" id="UP000428333">
    <property type="component" value="Linkage Group LG12"/>
</dbReference>